<protein>
    <submittedName>
        <fullName evidence="1">Uncharacterized protein</fullName>
    </submittedName>
</protein>
<name>A0ABD3HAL1_9MARC</name>
<dbReference type="AlphaFoldDB" id="A0ABD3HAL1"/>
<dbReference type="Proteomes" id="UP001633002">
    <property type="component" value="Unassembled WGS sequence"/>
</dbReference>
<evidence type="ECO:0000313" key="1">
    <source>
        <dbReference type="EMBL" id="KAL3687524.1"/>
    </source>
</evidence>
<sequence>MSLDGPGSDLDLLIRMRPGGDLYGTWVLFDVTWRVTKNEWKTFAVHVYDHNLRALATIFICELKGENHKCLEAAWRCMIDVIKENGEEPVTPYGFMADMAEVEWIVVRNVFWGGKANPEKIKASSTDIFIYIVKHPHFAVPEPDIAGPAKPEFEVPEEPYFAVPAEPEFEVPEALYFADPADPEIAVLEEPYIANPDELEVVVGSYSKEEAKHEGIHDSAA</sequence>
<reference evidence="1 2" key="1">
    <citation type="submission" date="2024-09" db="EMBL/GenBank/DDBJ databases">
        <title>Chromosome-scale assembly of Riccia sorocarpa.</title>
        <authorList>
            <person name="Paukszto L."/>
        </authorList>
    </citation>
    <scope>NUCLEOTIDE SEQUENCE [LARGE SCALE GENOMIC DNA]</scope>
    <source>
        <strain evidence="1">LP-2024</strain>
        <tissue evidence="1">Aerial parts of the thallus</tissue>
    </source>
</reference>
<proteinExistence type="predicted"/>
<keyword evidence="2" id="KW-1185">Reference proteome</keyword>
<organism evidence="1 2">
    <name type="scientific">Riccia sorocarpa</name>
    <dbReference type="NCBI Taxonomy" id="122646"/>
    <lineage>
        <taxon>Eukaryota</taxon>
        <taxon>Viridiplantae</taxon>
        <taxon>Streptophyta</taxon>
        <taxon>Embryophyta</taxon>
        <taxon>Marchantiophyta</taxon>
        <taxon>Marchantiopsida</taxon>
        <taxon>Marchantiidae</taxon>
        <taxon>Marchantiales</taxon>
        <taxon>Ricciaceae</taxon>
        <taxon>Riccia</taxon>
    </lineage>
</organism>
<dbReference type="EMBL" id="JBJQOH010000004">
    <property type="protein sequence ID" value="KAL3687524.1"/>
    <property type="molecule type" value="Genomic_DNA"/>
</dbReference>
<comment type="caution">
    <text evidence="1">The sequence shown here is derived from an EMBL/GenBank/DDBJ whole genome shotgun (WGS) entry which is preliminary data.</text>
</comment>
<accession>A0ABD3HAL1</accession>
<gene>
    <name evidence="1" type="ORF">R1sor_013833</name>
</gene>
<evidence type="ECO:0000313" key="2">
    <source>
        <dbReference type="Proteomes" id="UP001633002"/>
    </source>
</evidence>